<dbReference type="PANTHER" id="PTHR13789">
    <property type="entry name" value="MONOOXYGENASE"/>
    <property type="match status" value="1"/>
</dbReference>
<keyword evidence="7" id="KW-0503">Monooxygenase</keyword>
<evidence type="ECO:0000256" key="8">
    <source>
        <dbReference type="ARBA" id="ARBA00035121"/>
    </source>
</evidence>
<organism evidence="13 14">
    <name type="scientific">Segnochrobactrum spirostomi</name>
    <dbReference type="NCBI Taxonomy" id="2608987"/>
    <lineage>
        <taxon>Bacteria</taxon>
        <taxon>Pseudomonadati</taxon>
        <taxon>Pseudomonadota</taxon>
        <taxon>Alphaproteobacteria</taxon>
        <taxon>Hyphomicrobiales</taxon>
        <taxon>Segnochrobactraceae</taxon>
        <taxon>Segnochrobactrum</taxon>
    </lineage>
</organism>
<dbReference type="InterPro" id="IPR036188">
    <property type="entry name" value="FAD/NAD-bd_sf"/>
</dbReference>
<dbReference type="NCBIfam" id="NF033623">
    <property type="entry name" value="urate_HpxO"/>
    <property type="match status" value="1"/>
</dbReference>
<evidence type="ECO:0000256" key="6">
    <source>
        <dbReference type="ARBA" id="ARBA00023002"/>
    </source>
</evidence>
<protein>
    <recommendedName>
        <fullName evidence="10">FAD-dependent urate hydroxylase</fullName>
        <ecNumber evidence="9">1.14.13.113</ecNumber>
    </recommendedName>
</protein>
<dbReference type="GO" id="GO:0004846">
    <property type="term" value="F:urate oxidase activity"/>
    <property type="evidence" value="ECO:0007669"/>
    <property type="project" value="InterPro"/>
</dbReference>
<proteinExistence type="inferred from homology"/>
<comment type="caution">
    <text evidence="13">The sequence shown here is derived from an EMBL/GenBank/DDBJ whole genome shotgun (WGS) entry which is preliminary data.</text>
</comment>
<evidence type="ECO:0000256" key="9">
    <source>
        <dbReference type="ARBA" id="ARBA00035128"/>
    </source>
</evidence>
<gene>
    <name evidence="13" type="primary">hpxO</name>
    <name evidence="13" type="ORF">F0357_23020</name>
</gene>
<comment type="similarity">
    <text evidence="8">Belongs to the FAD-dependent urate hydroxylase family.</text>
</comment>
<sequence length="387" mass="41840">MKISVVGAGMGGLCAGLALRRLGHEVRVYERVREIRPVGAAISLWSNGVACLERLELGDEIAAIGGDLRAMAYVDGLSGETMTAFSLDPLMQAVGHRAYPVSRADLQAMLISAFGRGDIRFGTELTDLHEGADGVTAVFADGTREQADLLIGADGAHSVVRRHVLGKVVVRRYAGYVNWNGLVSMDGAFAPVDRWTTFVGEGKRVSLMPVSGRRFYFFFDVPLPSGLENNRADYKALLRAYFGGWVPEVQALIDAIEPETTNRVEIFDIDPFVPWVTGRVALLGDAAHNTTPDIGQGGCMAMEDAVVLAEALSRHDGSLDAGLQAYEAARAPRTRELVLKARRRCEITHAADPGATTRWYADLRREDGSNILDGLMKNILGGPLSGR</sequence>
<evidence type="ECO:0000256" key="7">
    <source>
        <dbReference type="ARBA" id="ARBA00023033"/>
    </source>
</evidence>
<accession>A0A6A7YCP5</accession>
<evidence type="ECO:0000256" key="10">
    <source>
        <dbReference type="ARBA" id="ARBA00035262"/>
    </source>
</evidence>
<keyword evidence="6" id="KW-0560">Oxidoreductase</keyword>
<dbReference type="Gene3D" id="3.50.50.60">
    <property type="entry name" value="FAD/NAD(P)-binding domain"/>
    <property type="match status" value="1"/>
</dbReference>
<name>A0A6A7YCP5_9HYPH</name>
<evidence type="ECO:0000313" key="13">
    <source>
        <dbReference type="EMBL" id="MQT15472.1"/>
    </source>
</evidence>
<comment type="cofactor">
    <cofactor evidence="1">
        <name>FAD</name>
        <dbReference type="ChEBI" id="CHEBI:57692"/>
    </cofactor>
</comment>
<dbReference type="EMBL" id="VWNA01000003">
    <property type="protein sequence ID" value="MQT15472.1"/>
    <property type="molecule type" value="Genomic_DNA"/>
</dbReference>
<dbReference type="Proteomes" id="UP000332515">
    <property type="component" value="Unassembled WGS sequence"/>
</dbReference>
<evidence type="ECO:0000259" key="12">
    <source>
        <dbReference type="Pfam" id="PF01494"/>
    </source>
</evidence>
<evidence type="ECO:0000256" key="3">
    <source>
        <dbReference type="ARBA" id="ARBA00022630"/>
    </source>
</evidence>
<keyword evidence="3" id="KW-0285">Flavoprotein</keyword>
<feature type="domain" description="FAD-binding" evidence="12">
    <location>
        <begin position="3"/>
        <end position="338"/>
    </location>
</feature>
<comment type="pathway">
    <text evidence="2">Purine metabolism; urate degradation.</text>
</comment>
<evidence type="ECO:0000256" key="11">
    <source>
        <dbReference type="ARBA" id="ARBA00047521"/>
    </source>
</evidence>
<keyword evidence="5" id="KW-0274">FAD</keyword>
<dbReference type="InterPro" id="IPR047712">
    <property type="entry name" value="HpxO"/>
</dbReference>
<dbReference type="GO" id="GO:0006144">
    <property type="term" value="P:purine nucleobase metabolic process"/>
    <property type="evidence" value="ECO:0007669"/>
    <property type="project" value="UniProtKB-KW"/>
</dbReference>
<dbReference type="AlphaFoldDB" id="A0A6A7YCP5"/>
<keyword evidence="4" id="KW-0659">Purine metabolism</keyword>
<keyword evidence="14" id="KW-1185">Reference proteome</keyword>
<dbReference type="EC" id="1.14.13.113" evidence="9"/>
<dbReference type="GO" id="GO:0102099">
    <property type="term" value="F:FAD-dependent urate hydroxylase activity"/>
    <property type="evidence" value="ECO:0007669"/>
    <property type="project" value="UniProtKB-EC"/>
</dbReference>
<evidence type="ECO:0000313" key="14">
    <source>
        <dbReference type="Proteomes" id="UP000332515"/>
    </source>
</evidence>
<evidence type="ECO:0000256" key="2">
    <source>
        <dbReference type="ARBA" id="ARBA00004705"/>
    </source>
</evidence>
<dbReference type="RefSeq" id="WP_153490842.1">
    <property type="nucleotide sequence ID" value="NZ_VWNA01000003.1"/>
</dbReference>
<dbReference type="SUPFAM" id="SSF51905">
    <property type="entry name" value="FAD/NAD(P)-binding domain"/>
    <property type="match status" value="1"/>
</dbReference>
<dbReference type="GO" id="GO:0019628">
    <property type="term" value="P:urate catabolic process"/>
    <property type="evidence" value="ECO:0007669"/>
    <property type="project" value="InterPro"/>
</dbReference>
<evidence type="ECO:0000256" key="1">
    <source>
        <dbReference type="ARBA" id="ARBA00001974"/>
    </source>
</evidence>
<dbReference type="PRINTS" id="PR00420">
    <property type="entry name" value="RNGMNOXGNASE"/>
</dbReference>
<dbReference type="GO" id="GO:0071949">
    <property type="term" value="F:FAD binding"/>
    <property type="evidence" value="ECO:0007669"/>
    <property type="project" value="InterPro"/>
</dbReference>
<evidence type="ECO:0000256" key="5">
    <source>
        <dbReference type="ARBA" id="ARBA00022827"/>
    </source>
</evidence>
<evidence type="ECO:0000256" key="4">
    <source>
        <dbReference type="ARBA" id="ARBA00022631"/>
    </source>
</evidence>
<reference evidence="13 14" key="1">
    <citation type="submission" date="2019-09" db="EMBL/GenBank/DDBJ databases">
        <title>Segnochrobactrum spirostomi gen. nov., sp. nov., isolated from the ciliate Spirostomum cf. yagiui and description of a novel family, Segnochrobactraceae fam. nov. within the order Rhizobiales of the class Alphaproteobacteria.</title>
        <authorList>
            <person name="Akter S."/>
            <person name="Shazib S.U.A."/>
            <person name="Shin M.K."/>
        </authorList>
    </citation>
    <scope>NUCLEOTIDE SEQUENCE [LARGE SCALE GENOMIC DNA]</scope>
    <source>
        <strain evidence="13 14">Sp-1</strain>
    </source>
</reference>
<dbReference type="InterPro" id="IPR002938">
    <property type="entry name" value="FAD-bd"/>
</dbReference>
<comment type="catalytic activity">
    <reaction evidence="11">
        <text>urate + NADH + O2 + H(+) = 5-hydroxyisourate + NAD(+) + H2O</text>
        <dbReference type="Rhea" id="RHEA:27329"/>
        <dbReference type="ChEBI" id="CHEBI:15377"/>
        <dbReference type="ChEBI" id="CHEBI:15378"/>
        <dbReference type="ChEBI" id="CHEBI:15379"/>
        <dbReference type="ChEBI" id="CHEBI:17775"/>
        <dbReference type="ChEBI" id="CHEBI:18072"/>
        <dbReference type="ChEBI" id="CHEBI:57540"/>
        <dbReference type="ChEBI" id="CHEBI:57945"/>
        <dbReference type="EC" id="1.14.13.113"/>
    </reaction>
</comment>
<dbReference type="PANTHER" id="PTHR13789:SF318">
    <property type="entry name" value="GERANYLGERANYL DIPHOSPHATE REDUCTASE"/>
    <property type="match status" value="1"/>
</dbReference>
<dbReference type="Pfam" id="PF01494">
    <property type="entry name" value="FAD_binding_3"/>
    <property type="match status" value="1"/>
</dbReference>
<dbReference type="InterPro" id="IPR050493">
    <property type="entry name" value="FAD-dep_Monooxygenase_BioMet"/>
</dbReference>